<name>A0A4Z2G6S8_9TELE</name>
<dbReference type="Proteomes" id="UP000314294">
    <property type="component" value="Unassembled WGS sequence"/>
</dbReference>
<dbReference type="AlphaFoldDB" id="A0A4Z2G6S8"/>
<organism evidence="2 3">
    <name type="scientific">Liparis tanakae</name>
    <name type="common">Tanaka's snailfish</name>
    <dbReference type="NCBI Taxonomy" id="230148"/>
    <lineage>
        <taxon>Eukaryota</taxon>
        <taxon>Metazoa</taxon>
        <taxon>Chordata</taxon>
        <taxon>Craniata</taxon>
        <taxon>Vertebrata</taxon>
        <taxon>Euteleostomi</taxon>
        <taxon>Actinopterygii</taxon>
        <taxon>Neopterygii</taxon>
        <taxon>Teleostei</taxon>
        <taxon>Neoteleostei</taxon>
        <taxon>Acanthomorphata</taxon>
        <taxon>Eupercaria</taxon>
        <taxon>Perciformes</taxon>
        <taxon>Cottioidei</taxon>
        <taxon>Cottales</taxon>
        <taxon>Liparidae</taxon>
        <taxon>Liparis</taxon>
    </lineage>
</organism>
<accession>A0A4Z2G6S8</accession>
<evidence type="ECO:0000313" key="2">
    <source>
        <dbReference type="EMBL" id="TNN49266.1"/>
    </source>
</evidence>
<sequence>MVYRGLQGVYRVYRGSTGGLQGSSGSTVSRVSRAPTLHDAPGVEPPSDPLTSGLHHRVAADHSERRTLLRNGNREVRSTTVHPTSCRGQSGGGVASLRDLTLSLSLRTSWGVRQSAFAMRGTTLTFSCSAFMKPMSTGRSLKDARRYRAARTPALCTSVYCVYCVY</sequence>
<evidence type="ECO:0000313" key="3">
    <source>
        <dbReference type="Proteomes" id="UP000314294"/>
    </source>
</evidence>
<comment type="caution">
    <text evidence="2">The sequence shown here is derived from an EMBL/GenBank/DDBJ whole genome shotgun (WGS) entry which is preliminary data.</text>
</comment>
<dbReference type="EMBL" id="SRLO01000663">
    <property type="protein sequence ID" value="TNN49266.1"/>
    <property type="molecule type" value="Genomic_DNA"/>
</dbReference>
<feature type="compositionally biased region" description="Low complexity" evidence="1">
    <location>
        <begin position="23"/>
        <end position="33"/>
    </location>
</feature>
<keyword evidence="3" id="KW-1185">Reference proteome</keyword>
<gene>
    <name evidence="2" type="ORF">EYF80_040566</name>
</gene>
<proteinExistence type="predicted"/>
<feature type="region of interest" description="Disordered" evidence="1">
    <location>
        <begin position="15"/>
        <end position="55"/>
    </location>
</feature>
<protein>
    <submittedName>
        <fullName evidence="2">Uncharacterized protein</fullName>
    </submittedName>
</protein>
<evidence type="ECO:0000256" key="1">
    <source>
        <dbReference type="SAM" id="MobiDB-lite"/>
    </source>
</evidence>
<reference evidence="2 3" key="1">
    <citation type="submission" date="2019-03" db="EMBL/GenBank/DDBJ databases">
        <title>First draft genome of Liparis tanakae, snailfish: a comprehensive survey of snailfish specific genes.</title>
        <authorList>
            <person name="Kim W."/>
            <person name="Song I."/>
            <person name="Jeong J.-H."/>
            <person name="Kim D."/>
            <person name="Kim S."/>
            <person name="Ryu S."/>
            <person name="Song J.Y."/>
            <person name="Lee S.K."/>
        </authorList>
    </citation>
    <scope>NUCLEOTIDE SEQUENCE [LARGE SCALE GENOMIC DNA]</scope>
    <source>
        <tissue evidence="2">Muscle</tissue>
    </source>
</reference>